<evidence type="ECO:0000313" key="9">
    <source>
        <dbReference type="Proteomes" id="UP001202328"/>
    </source>
</evidence>
<keyword evidence="9" id="KW-1185">Reference proteome</keyword>
<dbReference type="PROSITE" id="PS50011">
    <property type="entry name" value="PROTEIN_KINASE_DOM"/>
    <property type="match status" value="2"/>
</dbReference>
<dbReference type="SUPFAM" id="SSF56112">
    <property type="entry name" value="Protein kinase-like (PK-like)"/>
    <property type="match status" value="3"/>
</dbReference>
<dbReference type="AlphaFoldDB" id="A0AAD4TH63"/>
<dbReference type="InterPro" id="IPR000719">
    <property type="entry name" value="Prot_kinase_dom"/>
</dbReference>
<gene>
    <name evidence="8" type="ORF">MKW98_006265</name>
</gene>
<keyword evidence="2" id="KW-0808">Transferase</keyword>
<feature type="domain" description="Protein kinase" evidence="7">
    <location>
        <begin position="4"/>
        <end position="287"/>
    </location>
</feature>
<reference evidence="8" key="1">
    <citation type="submission" date="2022-04" db="EMBL/GenBank/DDBJ databases">
        <title>A functionally conserved STORR gene fusion in Papaver species that diverged 16.8 million years ago.</title>
        <authorList>
            <person name="Catania T."/>
        </authorList>
    </citation>
    <scope>NUCLEOTIDE SEQUENCE</scope>
    <source>
        <strain evidence="8">S-188037</strain>
    </source>
</reference>
<evidence type="ECO:0000256" key="4">
    <source>
        <dbReference type="ARBA" id="ARBA00022777"/>
    </source>
</evidence>
<comment type="caution">
    <text evidence="8">The sequence shown here is derived from an EMBL/GenBank/DDBJ whole genome shotgun (WGS) entry which is preliminary data.</text>
</comment>
<dbReference type="PANTHER" id="PTHR47983:SF3">
    <property type="entry name" value="OS05G0135800 PROTEIN"/>
    <property type="match status" value="1"/>
</dbReference>
<dbReference type="Gene3D" id="1.10.510.10">
    <property type="entry name" value="Transferase(Phosphotransferase) domain 1"/>
    <property type="match status" value="2"/>
</dbReference>
<evidence type="ECO:0000256" key="6">
    <source>
        <dbReference type="SAM" id="MobiDB-lite"/>
    </source>
</evidence>
<keyword evidence="5" id="KW-0067">ATP-binding</keyword>
<dbReference type="Pfam" id="PF07714">
    <property type="entry name" value="PK_Tyr_Ser-Thr"/>
    <property type="match status" value="2"/>
</dbReference>
<dbReference type="InterPro" id="IPR052101">
    <property type="entry name" value="Plant_StressResp_Kinase"/>
</dbReference>
<dbReference type="GO" id="GO:0004672">
    <property type="term" value="F:protein kinase activity"/>
    <property type="evidence" value="ECO:0007669"/>
    <property type="project" value="InterPro"/>
</dbReference>
<dbReference type="InterPro" id="IPR011009">
    <property type="entry name" value="Kinase-like_dom_sf"/>
</dbReference>
<evidence type="ECO:0000256" key="5">
    <source>
        <dbReference type="ARBA" id="ARBA00022840"/>
    </source>
</evidence>
<organism evidence="8 9">
    <name type="scientific">Papaver atlanticum</name>
    <dbReference type="NCBI Taxonomy" id="357466"/>
    <lineage>
        <taxon>Eukaryota</taxon>
        <taxon>Viridiplantae</taxon>
        <taxon>Streptophyta</taxon>
        <taxon>Embryophyta</taxon>
        <taxon>Tracheophyta</taxon>
        <taxon>Spermatophyta</taxon>
        <taxon>Magnoliopsida</taxon>
        <taxon>Ranunculales</taxon>
        <taxon>Papaveraceae</taxon>
        <taxon>Papaveroideae</taxon>
        <taxon>Papaver</taxon>
    </lineage>
</organism>
<accession>A0AAD4TH63</accession>
<dbReference type="Proteomes" id="UP001202328">
    <property type="component" value="Unassembled WGS sequence"/>
</dbReference>
<proteinExistence type="predicted"/>
<evidence type="ECO:0000259" key="7">
    <source>
        <dbReference type="PROSITE" id="PS50011"/>
    </source>
</evidence>
<sequence length="648" mass="72191">MSWTGEEVSIGEGSYGRIYFGVSGTRQAATDDNQEPSAQVYIESRIKHDTVIEFVGYCCVDGSPRVSTYEFNSMGSLHDILHGVKGDFQGAQPGQVLSWAQRVKIFVDVAKGLRDLHDKGQPNSLHHDINSNNVLLLKDHVSKTSDSDVPNQTPVMEVRLATFDLGPFAWNAMTGQPDQKSDVYKYGVVLAELLTGRKPVDLTLPKKQQKLVKWFMKSLSSYREAIEGANQGFDDEKVRQLIDERLGDDYPLKGVVKAVKIAEMCLGPEPDFRPTMEIVVRALQPLLHYDTTVPLGDQNSQTSGSSPIQEDQVGCRDEEDFGVPEDLGNGAVEEDGAADEKDKPVNVPALSASIEEGSYGRVYIGVSESAQAAAVDQDPLTQVYMESRLKHENIIELIGYYVDGSPRFPGYEFDTIGSLLKHENIIKLLDHCVDGSLRVPAYEFDTIGSLQDVLRGDKGDIEGAPLGQVLSWAQRFQIAIDVAKGLRRLHDEDQPKTMRHDINSSNVLLFKDHVANLVDFDLSNRTPVIEARLATFDLGPCAENVMTGQPDQVSDIYKYGVILLELVTGRKPDDLVEWYMKFVASYRDYSYLKEEGWLGVPDCACFNNQEKVARLAELCFEGQFPPTMDYVVKYFELMLLELDAGLYD</sequence>
<evidence type="ECO:0000256" key="3">
    <source>
        <dbReference type="ARBA" id="ARBA00022741"/>
    </source>
</evidence>
<feature type="region of interest" description="Disordered" evidence="6">
    <location>
        <begin position="293"/>
        <end position="343"/>
    </location>
</feature>
<dbReference type="GO" id="GO:0005524">
    <property type="term" value="F:ATP binding"/>
    <property type="evidence" value="ECO:0007669"/>
    <property type="project" value="UniProtKB-KW"/>
</dbReference>
<feature type="compositionally biased region" description="Polar residues" evidence="6">
    <location>
        <begin position="297"/>
        <end position="309"/>
    </location>
</feature>
<dbReference type="PANTHER" id="PTHR47983">
    <property type="entry name" value="PTO-INTERACTING PROTEIN 1-LIKE"/>
    <property type="match status" value="1"/>
</dbReference>
<name>A0AAD4TH63_9MAGN</name>
<keyword evidence="1" id="KW-0597">Phosphoprotein</keyword>
<evidence type="ECO:0000313" key="8">
    <source>
        <dbReference type="EMBL" id="KAI3955905.1"/>
    </source>
</evidence>
<evidence type="ECO:0000256" key="1">
    <source>
        <dbReference type="ARBA" id="ARBA00022553"/>
    </source>
</evidence>
<keyword evidence="4" id="KW-0418">Kinase</keyword>
<protein>
    <recommendedName>
        <fullName evidence="7">Protein kinase domain-containing protein</fullName>
    </recommendedName>
</protein>
<keyword evidence="3" id="KW-0547">Nucleotide-binding</keyword>
<evidence type="ECO:0000256" key="2">
    <source>
        <dbReference type="ARBA" id="ARBA00022679"/>
    </source>
</evidence>
<feature type="domain" description="Protein kinase" evidence="7">
    <location>
        <begin position="348"/>
        <end position="648"/>
    </location>
</feature>
<dbReference type="EMBL" id="JAJJMB010001716">
    <property type="protein sequence ID" value="KAI3955905.1"/>
    <property type="molecule type" value="Genomic_DNA"/>
</dbReference>
<dbReference type="InterPro" id="IPR001245">
    <property type="entry name" value="Ser-Thr/Tyr_kinase_cat_dom"/>
</dbReference>